<feature type="compositionally biased region" description="Basic and acidic residues" evidence="5">
    <location>
        <begin position="258"/>
        <end position="269"/>
    </location>
</feature>
<feature type="compositionally biased region" description="Low complexity" evidence="5">
    <location>
        <begin position="282"/>
        <end position="291"/>
    </location>
</feature>
<dbReference type="PANTHER" id="PTHR11829:SF343">
    <property type="entry name" value="FORK-HEAD DOMAIN-CONTAINING PROTEIN"/>
    <property type="match status" value="1"/>
</dbReference>
<dbReference type="PROSITE" id="PS00658">
    <property type="entry name" value="FORK_HEAD_2"/>
    <property type="match status" value="1"/>
</dbReference>
<evidence type="ECO:0000259" key="6">
    <source>
        <dbReference type="PROSITE" id="PS50039"/>
    </source>
</evidence>
<feature type="region of interest" description="Disordered" evidence="5">
    <location>
        <begin position="258"/>
        <end position="333"/>
    </location>
</feature>
<evidence type="ECO:0000313" key="8">
    <source>
        <dbReference type="Proteomes" id="UP000011777"/>
    </source>
</evidence>
<accession>M3K2Z1</accession>
<evidence type="ECO:0000256" key="2">
    <source>
        <dbReference type="ARBA" id="ARBA00023125"/>
    </source>
</evidence>
<evidence type="ECO:0000313" key="7">
    <source>
        <dbReference type="EMBL" id="EMG49630.1"/>
    </source>
</evidence>
<reference evidence="7 8" key="1">
    <citation type="submission" date="2013-02" db="EMBL/GenBank/DDBJ databases">
        <title>Genome sequence of Candida maltosa Xu316, a potential industrial strain for xylitol and ethanol production.</title>
        <authorList>
            <person name="Yu J."/>
            <person name="Wang Q."/>
            <person name="Geng X."/>
            <person name="Bao W."/>
            <person name="He P."/>
            <person name="Cai J."/>
        </authorList>
    </citation>
    <scope>NUCLEOTIDE SEQUENCE [LARGE SCALE GENOMIC DNA]</scope>
    <source>
        <strain evidence="8">Xu316</strain>
    </source>
</reference>
<dbReference type="InterPro" id="IPR030456">
    <property type="entry name" value="TF_fork_head_CS_2"/>
</dbReference>
<feature type="compositionally biased region" description="Acidic residues" evidence="5">
    <location>
        <begin position="113"/>
        <end position="126"/>
    </location>
</feature>
<dbReference type="GO" id="GO:0001228">
    <property type="term" value="F:DNA-binding transcription activator activity, RNA polymerase II-specific"/>
    <property type="evidence" value="ECO:0007669"/>
    <property type="project" value="UniProtKB-ARBA"/>
</dbReference>
<evidence type="ECO:0000256" key="4">
    <source>
        <dbReference type="PROSITE-ProRule" id="PRU00089"/>
    </source>
</evidence>
<feature type="compositionally biased region" description="Acidic residues" evidence="5">
    <location>
        <begin position="302"/>
        <end position="312"/>
    </location>
</feature>
<dbReference type="PRINTS" id="PR00053">
    <property type="entry name" value="FORKHEAD"/>
</dbReference>
<protein>
    <submittedName>
        <fullName evidence="7">Forkhead box protein L2</fullName>
    </submittedName>
</protein>
<dbReference type="FunFam" id="1.10.10.10:FF:000260">
    <property type="entry name" value="Forkhead transcription factor (Sep1)"/>
    <property type="match status" value="1"/>
</dbReference>
<sequence length="548" mass="61685">NTPNPPKKIHRERSHQPYLVSMSFTSSDNSTIRHPLKDSSNYVNILELTPSKSKQIPFSLTQTTPPDNTFPSIKKTMFETPIRYDEDSATDLIKSSYLSPAFSSPTQRIINHDEEEVDDDDDDEETSPIKKSCKKPKSKPSSSFNLSSGDKPPYSYATLIGISILVHPDRKLTLSQIYQWIADTFKYYKRGEVGWQNSIRHNLSLNKAFIKGEKSKDGKGHLWSIKPGCEDQFLKNKGAKNNFFEELMTKITVAAKLNKEQPVETDHSSETQTTTEDEPKSKPSNNIPSSPAYENLKRKPDDDSDSDYEEVTVIDPPLKKSKSNTTKKLGEAWESTPVKSDTFTDTHLPIVTTTPKTTSPPRFVIDSPTKPMLAGKNLTFTSSFSCTSNFELSPVRPSETGPLLEPLTPANNIYRYTQQQQQHKQQPHLVIKSRTPKSSVLKTPLRNIRTPQTNSIIKKLWHSPSYLDDFYYSPLVNSQVNLLPVSSSSQSKLSNVTGSLASYDDDDMILSFERRNVQSSPILGSSSQENDKNGKNLLDDLKKVVKKD</sequence>
<dbReference type="InterPro" id="IPR036390">
    <property type="entry name" value="WH_DNA-bd_sf"/>
</dbReference>
<evidence type="ECO:0000256" key="5">
    <source>
        <dbReference type="SAM" id="MobiDB-lite"/>
    </source>
</evidence>
<dbReference type="AlphaFoldDB" id="M3K2Z1"/>
<dbReference type="PROSITE" id="PS50039">
    <property type="entry name" value="FORK_HEAD_3"/>
    <property type="match status" value="1"/>
</dbReference>
<dbReference type="eggNOG" id="KOG2294">
    <property type="taxonomic scope" value="Eukaryota"/>
</dbReference>
<dbReference type="SMART" id="SM00339">
    <property type="entry name" value="FH"/>
    <property type="match status" value="1"/>
</dbReference>
<dbReference type="InterPro" id="IPR036388">
    <property type="entry name" value="WH-like_DNA-bd_sf"/>
</dbReference>
<dbReference type="EMBL" id="AOGT01000561">
    <property type="protein sequence ID" value="EMG49630.1"/>
    <property type="molecule type" value="Genomic_DNA"/>
</dbReference>
<feature type="region of interest" description="Disordered" evidence="5">
    <location>
        <begin position="520"/>
        <end position="548"/>
    </location>
</feature>
<dbReference type="GO" id="GO:0000978">
    <property type="term" value="F:RNA polymerase II cis-regulatory region sequence-specific DNA binding"/>
    <property type="evidence" value="ECO:0007669"/>
    <property type="project" value="UniProtKB-ARBA"/>
</dbReference>
<feature type="region of interest" description="Disordered" evidence="5">
    <location>
        <begin position="104"/>
        <end position="148"/>
    </location>
</feature>
<evidence type="ECO:0000256" key="1">
    <source>
        <dbReference type="ARBA" id="ARBA00004123"/>
    </source>
</evidence>
<dbReference type="InterPro" id="IPR050211">
    <property type="entry name" value="FOX_domain-containing"/>
</dbReference>
<gene>
    <name evidence="7" type="ORF">G210_5562</name>
</gene>
<comment type="subcellular location">
    <subcellularLocation>
        <location evidence="1 4">Nucleus</location>
    </subcellularLocation>
</comment>
<dbReference type="GO" id="GO:0005634">
    <property type="term" value="C:nucleus"/>
    <property type="evidence" value="ECO:0007669"/>
    <property type="project" value="UniProtKB-SubCell"/>
</dbReference>
<dbReference type="OMA" id="KKLWNSP"/>
<dbReference type="Gene3D" id="1.10.10.10">
    <property type="entry name" value="Winged helix-like DNA-binding domain superfamily/Winged helix DNA-binding domain"/>
    <property type="match status" value="1"/>
</dbReference>
<feature type="compositionally biased region" description="Basic and acidic residues" evidence="5">
    <location>
        <begin position="529"/>
        <end position="548"/>
    </location>
</feature>
<dbReference type="SUPFAM" id="SSF46785">
    <property type="entry name" value="Winged helix' DNA-binding domain"/>
    <property type="match status" value="1"/>
</dbReference>
<organism evidence="7 8">
    <name type="scientific">Candida maltosa (strain Xu316)</name>
    <name type="common">Yeast</name>
    <dbReference type="NCBI Taxonomy" id="1245528"/>
    <lineage>
        <taxon>Eukaryota</taxon>
        <taxon>Fungi</taxon>
        <taxon>Dikarya</taxon>
        <taxon>Ascomycota</taxon>
        <taxon>Saccharomycotina</taxon>
        <taxon>Pichiomycetes</taxon>
        <taxon>Debaryomycetaceae</taxon>
        <taxon>Candida/Lodderomyces clade</taxon>
        <taxon>Candida</taxon>
    </lineage>
</organism>
<name>M3K2Z1_CANMX</name>
<keyword evidence="3 4" id="KW-0539">Nucleus</keyword>
<proteinExistence type="predicted"/>
<dbReference type="InterPro" id="IPR001766">
    <property type="entry name" value="Fork_head_dom"/>
</dbReference>
<dbReference type="STRING" id="1245528.M3K2Z1"/>
<dbReference type="HOGENOM" id="CLU_023743_0_0_1"/>
<feature type="DNA-binding region" description="Fork-head" evidence="4">
    <location>
        <begin position="151"/>
        <end position="236"/>
    </location>
</feature>
<keyword evidence="2 4" id="KW-0238">DNA-binding</keyword>
<evidence type="ECO:0000256" key="3">
    <source>
        <dbReference type="ARBA" id="ARBA00023242"/>
    </source>
</evidence>
<comment type="caution">
    <text evidence="7">The sequence shown here is derived from an EMBL/GenBank/DDBJ whole genome shotgun (WGS) entry which is preliminary data.</text>
</comment>
<feature type="non-terminal residue" evidence="7">
    <location>
        <position position="1"/>
    </location>
</feature>
<dbReference type="OrthoDB" id="5954824at2759"/>
<dbReference type="PANTHER" id="PTHR11829">
    <property type="entry name" value="FORKHEAD BOX PROTEIN"/>
    <property type="match status" value="1"/>
</dbReference>
<keyword evidence="8" id="KW-1185">Reference proteome</keyword>
<dbReference type="Proteomes" id="UP000011777">
    <property type="component" value="Unassembled WGS sequence"/>
</dbReference>
<feature type="domain" description="Fork-head" evidence="6">
    <location>
        <begin position="151"/>
        <end position="236"/>
    </location>
</feature>
<dbReference type="Pfam" id="PF00250">
    <property type="entry name" value="Forkhead"/>
    <property type="match status" value="1"/>
</dbReference>